<feature type="transmembrane region" description="Helical" evidence="1">
    <location>
        <begin position="9"/>
        <end position="31"/>
    </location>
</feature>
<comment type="caution">
    <text evidence="2">The sequence shown here is derived from an EMBL/GenBank/DDBJ whole genome shotgun (WGS) entry which is preliminary data.</text>
</comment>
<feature type="transmembrane region" description="Helical" evidence="1">
    <location>
        <begin position="37"/>
        <end position="60"/>
    </location>
</feature>
<protein>
    <submittedName>
        <fullName evidence="2">Uncharacterized protein</fullName>
    </submittedName>
</protein>
<keyword evidence="1" id="KW-0812">Transmembrane</keyword>
<proteinExistence type="predicted"/>
<name>A0ABT8NC01_9BACL</name>
<feature type="transmembrane region" description="Helical" evidence="1">
    <location>
        <begin position="80"/>
        <end position="101"/>
    </location>
</feature>
<dbReference type="Proteomes" id="UP001172142">
    <property type="component" value="Unassembled WGS sequence"/>
</dbReference>
<keyword evidence="1" id="KW-0472">Membrane</keyword>
<accession>A0ABT8NC01</accession>
<evidence type="ECO:0000313" key="3">
    <source>
        <dbReference type="Proteomes" id="UP001172142"/>
    </source>
</evidence>
<dbReference type="EMBL" id="JAUJWU010000001">
    <property type="protein sequence ID" value="MDN7245402.1"/>
    <property type="molecule type" value="Genomic_DNA"/>
</dbReference>
<evidence type="ECO:0000313" key="2">
    <source>
        <dbReference type="EMBL" id="MDN7245402.1"/>
    </source>
</evidence>
<evidence type="ECO:0000256" key="1">
    <source>
        <dbReference type="SAM" id="Phobius"/>
    </source>
</evidence>
<dbReference type="RefSeq" id="WP_301855926.1">
    <property type="nucleotide sequence ID" value="NZ_JAUJWU010000001.1"/>
</dbReference>
<keyword evidence="1" id="KW-1133">Transmembrane helix</keyword>
<organism evidence="2 3">
    <name type="scientific">Planococcus shenhongbingii</name>
    <dbReference type="NCBI Taxonomy" id="3058398"/>
    <lineage>
        <taxon>Bacteria</taxon>
        <taxon>Bacillati</taxon>
        <taxon>Bacillota</taxon>
        <taxon>Bacilli</taxon>
        <taxon>Bacillales</taxon>
        <taxon>Caryophanaceae</taxon>
        <taxon>Planococcus</taxon>
    </lineage>
</organism>
<keyword evidence="3" id="KW-1185">Reference proteome</keyword>
<gene>
    <name evidence="2" type="ORF">QWY13_07805</name>
</gene>
<sequence>MKNWVKEAVVFSGGNFLFIAIYISCIIDNWYDPTNLLAEIMFMGAFFGFPLIIFGCHLAAMSLLSKRLHIEIPKHSKMKLIAYTLLGFVAFHSLIAVHGTIGNAYMTKHIEKYAFEGNIDRYAQKKLDALEQELGYELVYQKAQYETDFYTFYSSSPGSNYYTEGPVELVIQFYVEQAACDSQICQGLQEYRIFYDADTFEPLSKEVLLREATLLEGLAGEYIEEQGSNYYYSIVIDEEIGYLPEQQFPYQYRVSFNELSSSGYWDKEPDNYAVYLGDDFPDKKIGGIFSSRSDQLNYLDGMDTELQLEGGKLTVRLENEPSLVYIKK</sequence>
<reference evidence="2 3" key="1">
    <citation type="submission" date="2023-07" db="EMBL/GenBank/DDBJ databases">
        <title>Novel species in genus Planococcus.</title>
        <authorList>
            <person name="Ning S."/>
        </authorList>
    </citation>
    <scope>NUCLEOTIDE SEQUENCE [LARGE SCALE GENOMIC DNA]</scope>
    <source>
        <strain evidence="2 3">N017</strain>
    </source>
</reference>